<dbReference type="AlphaFoldDB" id="A0A9Q1IRM4"/>
<keyword evidence="3" id="KW-1185">Reference proteome</keyword>
<dbReference type="EMBL" id="JAINUF010000009">
    <property type="protein sequence ID" value="KAJ8349687.1"/>
    <property type="molecule type" value="Genomic_DNA"/>
</dbReference>
<organism evidence="2 3">
    <name type="scientific">Synaphobranchus kaupii</name>
    <name type="common">Kaup's arrowtooth eel</name>
    <dbReference type="NCBI Taxonomy" id="118154"/>
    <lineage>
        <taxon>Eukaryota</taxon>
        <taxon>Metazoa</taxon>
        <taxon>Chordata</taxon>
        <taxon>Craniata</taxon>
        <taxon>Vertebrata</taxon>
        <taxon>Euteleostomi</taxon>
        <taxon>Actinopterygii</taxon>
        <taxon>Neopterygii</taxon>
        <taxon>Teleostei</taxon>
        <taxon>Anguilliformes</taxon>
        <taxon>Synaphobranchidae</taxon>
        <taxon>Synaphobranchus</taxon>
    </lineage>
</organism>
<gene>
    <name evidence="2" type="ORF">SKAU_G00248170</name>
</gene>
<name>A0A9Q1IRM4_SYNKA</name>
<evidence type="ECO:0000313" key="3">
    <source>
        <dbReference type="Proteomes" id="UP001152622"/>
    </source>
</evidence>
<protein>
    <submittedName>
        <fullName evidence="2">Uncharacterized protein</fullName>
    </submittedName>
</protein>
<comment type="caution">
    <text evidence="2">The sequence shown here is derived from an EMBL/GenBank/DDBJ whole genome shotgun (WGS) entry which is preliminary data.</text>
</comment>
<feature type="region of interest" description="Disordered" evidence="1">
    <location>
        <begin position="75"/>
        <end position="104"/>
    </location>
</feature>
<dbReference type="Proteomes" id="UP001152622">
    <property type="component" value="Chromosome 9"/>
</dbReference>
<accession>A0A9Q1IRM4</accession>
<proteinExistence type="predicted"/>
<evidence type="ECO:0000256" key="1">
    <source>
        <dbReference type="SAM" id="MobiDB-lite"/>
    </source>
</evidence>
<sequence>MCSFTAVRPKRWLLTVTRVIDSACLRVPGRGSQTGCDHLGCFSCHAAVKTQAAGCAETHFKRPLQVTEHLESHSSSAVYCGQQRGEDRCESQPRPIPRRRPVTE</sequence>
<evidence type="ECO:0000313" key="2">
    <source>
        <dbReference type="EMBL" id="KAJ8349687.1"/>
    </source>
</evidence>
<reference evidence="2" key="1">
    <citation type="journal article" date="2023" name="Science">
        <title>Genome structures resolve the early diversification of teleost fishes.</title>
        <authorList>
            <person name="Parey E."/>
            <person name="Louis A."/>
            <person name="Montfort J."/>
            <person name="Bouchez O."/>
            <person name="Roques C."/>
            <person name="Iampietro C."/>
            <person name="Lluch J."/>
            <person name="Castinel A."/>
            <person name="Donnadieu C."/>
            <person name="Desvignes T."/>
            <person name="Floi Bucao C."/>
            <person name="Jouanno E."/>
            <person name="Wen M."/>
            <person name="Mejri S."/>
            <person name="Dirks R."/>
            <person name="Jansen H."/>
            <person name="Henkel C."/>
            <person name="Chen W.J."/>
            <person name="Zahm M."/>
            <person name="Cabau C."/>
            <person name="Klopp C."/>
            <person name="Thompson A.W."/>
            <person name="Robinson-Rechavi M."/>
            <person name="Braasch I."/>
            <person name="Lecointre G."/>
            <person name="Bobe J."/>
            <person name="Postlethwait J.H."/>
            <person name="Berthelot C."/>
            <person name="Roest Crollius H."/>
            <person name="Guiguen Y."/>
        </authorList>
    </citation>
    <scope>NUCLEOTIDE SEQUENCE</scope>
    <source>
        <strain evidence="2">WJC10195</strain>
    </source>
</reference>